<evidence type="ECO:0000313" key="2">
    <source>
        <dbReference type="EMBL" id="SVB88137.1"/>
    </source>
</evidence>
<proteinExistence type="predicted"/>
<dbReference type="EMBL" id="UINC01061984">
    <property type="protein sequence ID" value="SVB88137.1"/>
    <property type="molecule type" value="Genomic_DNA"/>
</dbReference>
<protein>
    <recommendedName>
        <fullName evidence="1">DSBA-like thioredoxin domain-containing protein</fullName>
    </recommendedName>
</protein>
<reference evidence="2" key="1">
    <citation type="submission" date="2018-05" db="EMBL/GenBank/DDBJ databases">
        <authorList>
            <person name="Lanie J.A."/>
            <person name="Ng W.-L."/>
            <person name="Kazmierczak K.M."/>
            <person name="Andrzejewski T.M."/>
            <person name="Davidsen T.M."/>
            <person name="Wayne K.J."/>
            <person name="Tettelin H."/>
            <person name="Glass J.I."/>
            <person name="Rusch D."/>
            <person name="Podicherti R."/>
            <person name="Tsui H.-C.T."/>
            <person name="Winkler M.E."/>
        </authorList>
    </citation>
    <scope>NUCLEOTIDE SEQUENCE</scope>
</reference>
<dbReference type="Pfam" id="PF01323">
    <property type="entry name" value="DSBA"/>
    <property type="match status" value="1"/>
</dbReference>
<dbReference type="InterPro" id="IPR001853">
    <property type="entry name" value="DSBA-like_thioredoxin_dom"/>
</dbReference>
<dbReference type="AlphaFoldDB" id="A0A382HMG6"/>
<name>A0A382HMG6_9ZZZZ</name>
<accession>A0A382HMG6</accession>
<feature type="domain" description="DSBA-like thioredoxin" evidence="1">
    <location>
        <begin position="24"/>
        <end position="110"/>
    </location>
</feature>
<dbReference type="Gene3D" id="3.40.30.10">
    <property type="entry name" value="Glutaredoxin"/>
    <property type="match status" value="1"/>
</dbReference>
<dbReference type="SUPFAM" id="SSF52833">
    <property type="entry name" value="Thioredoxin-like"/>
    <property type="match status" value="1"/>
</dbReference>
<feature type="non-terminal residue" evidence="2">
    <location>
        <position position="115"/>
    </location>
</feature>
<gene>
    <name evidence="2" type="ORF">METZ01_LOCUS240991</name>
</gene>
<evidence type="ECO:0000259" key="1">
    <source>
        <dbReference type="Pfam" id="PF01323"/>
    </source>
</evidence>
<sequence length="115" mass="13336">MLEPVRERLNLKAKDAYHKGMIHIDIISDTVCPWCYIGKRRFEQAVAMRSHYEFQVGWRPFQLNPDIPPSGLPRREYLNAKFGGAERADRVYEAISKAGEEIGLDFNFRSIPNQP</sequence>
<organism evidence="2">
    <name type="scientific">marine metagenome</name>
    <dbReference type="NCBI Taxonomy" id="408172"/>
    <lineage>
        <taxon>unclassified sequences</taxon>
        <taxon>metagenomes</taxon>
        <taxon>ecological metagenomes</taxon>
    </lineage>
</organism>
<dbReference type="InterPro" id="IPR036249">
    <property type="entry name" value="Thioredoxin-like_sf"/>
</dbReference>
<dbReference type="GO" id="GO:0016491">
    <property type="term" value="F:oxidoreductase activity"/>
    <property type="evidence" value="ECO:0007669"/>
    <property type="project" value="InterPro"/>
</dbReference>